<keyword evidence="5" id="KW-0472">Membrane</keyword>
<keyword evidence="5" id="KW-0812">Transmembrane</keyword>
<dbReference type="OrthoDB" id="1663137at2759"/>
<dbReference type="InParanoid" id="A0A286U6J2"/>
<keyword evidence="3" id="KW-0288">FMN</keyword>
<evidence type="ECO:0000256" key="1">
    <source>
        <dbReference type="ARBA" id="ARBA00005979"/>
    </source>
</evidence>
<dbReference type="EMBL" id="NBII01000010">
    <property type="protein sequence ID" value="PAV15211.1"/>
    <property type="molecule type" value="Genomic_DNA"/>
</dbReference>
<protein>
    <submittedName>
        <fullName evidence="7">FMN-linked oxidoreductase</fullName>
    </submittedName>
</protein>
<dbReference type="Proteomes" id="UP000217199">
    <property type="component" value="Unassembled WGS sequence"/>
</dbReference>
<organism evidence="7 8">
    <name type="scientific">Pyrrhoderma noxium</name>
    <dbReference type="NCBI Taxonomy" id="2282107"/>
    <lineage>
        <taxon>Eukaryota</taxon>
        <taxon>Fungi</taxon>
        <taxon>Dikarya</taxon>
        <taxon>Basidiomycota</taxon>
        <taxon>Agaricomycotina</taxon>
        <taxon>Agaricomycetes</taxon>
        <taxon>Hymenochaetales</taxon>
        <taxon>Hymenochaetaceae</taxon>
        <taxon>Pyrrhoderma</taxon>
    </lineage>
</organism>
<evidence type="ECO:0000256" key="2">
    <source>
        <dbReference type="ARBA" id="ARBA00022630"/>
    </source>
</evidence>
<dbReference type="Gene3D" id="3.20.20.70">
    <property type="entry name" value="Aldolase class I"/>
    <property type="match status" value="1"/>
</dbReference>
<keyword evidence="8" id="KW-1185">Reference proteome</keyword>
<proteinExistence type="inferred from homology"/>
<reference evidence="7 8" key="1">
    <citation type="journal article" date="2017" name="Mol. Ecol.">
        <title>Comparative and population genomic landscape of Phellinus noxius: A hypervariable fungus causing root rot in trees.</title>
        <authorList>
            <person name="Chung C.L."/>
            <person name="Lee T.J."/>
            <person name="Akiba M."/>
            <person name="Lee H.H."/>
            <person name="Kuo T.H."/>
            <person name="Liu D."/>
            <person name="Ke H.M."/>
            <person name="Yokoi T."/>
            <person name="Roa M.B."/>
            <person name="Lu M.J."/>
            <person name="Chang Y.Y."/>
            <person name="Ann P.J."/>
            <person name="Tsai J.N."/>
            <person name="Chen C.Y."/>
            <person name="Tzean S.S."/>
            <person name="Ota Y."/>
            <person name="Hattori T."/>
            <person name="Sahashi N."/>
            <person name="Liou R.F."/>
            <person name="Kikuchi T."/>
            <person name="Tsai I.J."/>
        </authorList>
    </citation>
    <scope>NUCLEOTIDE SEQUENCE [LARGE SCALE GENOMIC DNA]</scope>
    <source>
        <strain evidence="7 8">FFPRI411160</strain>
    </source>
</reference>
<evidence type="ECO:0000313" key="7">
    <source>
        <dbReference type="EMBL" id="PAV15211.1"/>
    </source>
</evidence>
<gene>
    <name evidence="7" type="ORF">PNOK_0897200</name>
</gene>
<dbReference type="InterPro" id="IPR001155">
    <property type="entry name" value="OxRdtase_FMN_N"/>
</dbReference>
<keyword evidence="4" id="KW-0560">Oxidoreductase</keyword>
<dbReference type="Pfam" id="PF00724">
    <property type="entry name" value="Oxidored_FMN"/>
    <property type="match status" value="1"/>
</dbReference>
<dbReference type="GO" id="GO:0010181">
    <property type="term" value="F:FMN binding"/>
    <property type="evidence" value="ECO:0007669"/>
    <property type="project" value="InterPro"/>
</dbReference>
<dbReference type="PANTHER" id="PTHR43656">
    <property type="entry name" value="BINDING OXIDOREDUCTASE, PUTATIVE (AFU_ORTHOLOGUE AFUA_2G08260)-RELATED"/>
    <property type="match status" value="1"/>
</dbReference>
<keyword evidence="5" id="KW-1133">Transmembrane helix</keyword>
<evidence type="ECO:0000313" key="8">
    <source>
        <dbReference type="Proteomes" id="UP000217199"/>
    </source>
</evidence>
<evidence type="ECO:0000256" key="3">
    <source>
        <dbReference type="ARBA" id="ARBA00022643"/>
    </source>
</evidence>
<dbReference type="STRING" id="2282107.A0A286U6J2"/>
<dbReference type="GO" id="GO:0016491">
    <property type="term" value="F:oxidoreductase activity"/>
    <property type="evidence" value="ECO:0007669"/>
    <property type="project" value="UniProtKB-KW"/>
</dbReference>
<dbReference type="SUPFAM" id="SSF51395">
    <property type="entry name" value="FMN-linked oxidoreductases"/>
    <property type="match status" value="1"/>
</dbReference>
<dbReference type="PANTHER" id="PTHR43656:SF2">
    <property type="entry name" value="BINDING OXIDOREDUCTASE, PUTATIVE (AFU_ORTHOLOGUE AFUA_2G08260)-RELATED"/>
    <property type="match status" value="1"/>
</dbReference>
<evidence type="ECO:0000259" key="6">
    <source>
        <dbReference type="Pfam" id="PF00724"/>
    </source>
</evidence>
<comment type="caution">
    <text evidence="7">The sequence shown here is derived from an EMBL/GenBank/DDBJ whole genome shotgun (WGS) entry which is preliminary data.</text>
</comment>
<evidence type="ECO:0000256" key="4">
    <source>
        <dbReference type="ARBA" id="ARBA00023002"/>
    </source>
</evidence>
<sequence>MEKPDKIDLSELLSPITLPCGRTLPNRLVKAPTYEHLSSYFGGPPNDAFKSLYERYAEGGWGMIISGNVQVSAQHLSLGADLLVPERLTESSIEPFKILACAMKSCKSNSNSECYSPNKSLAIMQLSHAGRQSPNFLGGRWPFQSPLSASATRVNTSKANMGKKSNVFARLVDSLLFQTATEMSEKDIEEVTEGFVRGAELAAKCGLDGIEIHAAHGYLVAQFISRKTNLRQSADKYSAPLAFLYKIISSVRSAPGVPKDFVVGIKLNVSDYTGDDIREEQGMKHLAEITSWCLVDYIQISGGDYETPDFMKASTSTRQAFFESFSRIAVKAVSSSNDQLNHESLETNSKNPNKLEKIPPPFIMLTGGFRTRRQFARALAQKHAHLIGIARLAILEPDLPRLLERYQNEDQDNSEETGDSIWKWETQPLPHIHSPSWWPKVVGGGIAVAWYTVAMRRIALNRRLPFESTGWLPITLEMYLGMDLDVIIFIKFITVAILFALFANYLLVNKSV</sequence>
<feature type="domain" description="NADH:flavin oxidoreductase/NADH oxidase N-terminal" evidence="6">
    <location>
        <begin position="12"/>
        <end position="405"/>
    </location>
</feature>
<evidence type="ECO:0000256" key="5">
    <source>
        <dbReference type="SAM" id="Phobius"/>
    </source>
</evidence>
<accession>A0A286U6J2</accession>
<name>A0A286U6J2_9AGAM</name>
<keyword evidence="2" id="KW-0285">Flavoprotein</keyword>
<dbReference type="AlphaFoldDB" id="A0A286U6J2"/>
<dbReference type="InterPro" id="IPR051799">
    <property type="entry name" value="NADH_flavin_oxidoreductase"/>
</dbReference>
<comment type="similarity">
    <text evidence="1">Belongs to the NADH:flavin oxidoreductase/NADH oxidase family.</text>
</comment>
<feature type="transmembrane region" description="Helical" evidence="5">
    <location>
        <begin position="486"/>
        <end position="507"/>
    </location>
</feature>
<dbReference type="InterPro" id="IPR013785">
    <property type="entry name" value="Aldolase_TIM"/>
</dbReference>